<dbReference type="Proteomes" id="UP000190814">
    <property type="component" value="Unassembled WGS sequence"/>
</dbReference>
<keyword evidence="2 4" id="KW-0808">Transferase</keyword>
<dbReference type="RefSeq" id="WP_078767077.1">
    <property type="nucleotide sequence ID" value="NZ_FUXZ01000016.1"/>
</dbReference>
<accession>A0A1T4W3A3</accession>
<dbReference type="InterPro" id="IPR001173">
    <property type="entry name" value="Glyco_trans_2-like"/>
</dbReference>
<dbReference type="InterPro" id="IPR029044">
    <property type="entry name" value="Nucleotide-diphossugar_trans"/>
</dbReference>
<dbReference type="GO" id="GO:0016757">
    <property type="term" value="F:glycosyltransferase activity"/>
    <property type="evidence" value="ECO:0007669"/>
    <property type="project" value="UniProtKB-KW"/>
</dbReference>
<dbReference type="STRING" id="39495.SAMN02745111_02251"/>
<evidence type="ECO:0000256" key="2">
    <source>
        <dbReference type="ARBA" id="ARBA00022679"/>
    </source>
</evidence>
<dbReference type="PANTHER" id="PTHR22916:SF51">
    <property type="entry name" value="GLYCOSYLTRANSFERASE EPSH-RELATED"/>
    <property type="match status" value="1"/>
</dbReference>
<dbReference type="PANTHER" id="PTHR22916">
    <property type="entry name" value="GLYCOSYLTRANSFERASE"/>
    <property type="match status" value="1"/>
</dbReference>
<dbReference type="EMBL" id="FUXZ01000016">
    <property type="protein sequence ID" value="SKA71732.1"/>
    <property type="molecule type" value="Genomic_DNA"/>
</dbReference>
<name>A0A1T4W3A3_9FIRM</name>
<evidence type="ECO:0000313" key="5">
    <source>
        <dbReference type="Proteomes" id="UP000190814"/>
    </source>
</evidence>
<dbReference type="OrthoDB" id="1771649at2"/>
<feature type="domain" description="Glycosyltransferase 2-like" evidence="3">
    <location>
        <begin position="8"/>
        <end position="132"/>
    </location>
</feature>
<dbReference type="AlphaFoldDB" id="A0A1T4W3A3"/>
<evidence type="ECO:0000313" key="4">
    <source>
        <dbReference type="EMBL" id="SKA71732.1"/>
    </source>
</evidence>
<proteinExistence type="predicted"/>
<dbReference type="Pfam" id="PF00535">
    <property type="entry name" value="Glycos_transf_2"/>
    <property type="match status" value="1"/>
</dbReference>
<evidence type="ECO:0000259" key="3">
    <source>
        <dbReference type="Pfam" id="PF00535"/>
    </source>
</evidence>
<evidence type="ECO:0000256" key="1">
    <source>
        <dbReference type="ARBA" id="ARBA00022676"/>
    </source>
</evidence>
<dbReference type="CDD" id="cd00761">
    <property type="entry name" value="Glyco_tranf_GTA_type"/>
    <property type="match status" value="1"/>
</dbReference>
<sequence length="342" mass="39562">MRNQDLVSIIVPVYNVENYLSQCLNSLKRQMYNNIEIILVDDGSTDGSGVILDDFAKNESRAKVIHQENMGVSAARNKGLENATGKWVAFVDSDDWVERDYIDRLVDAAEIHDTKFAYCSLSLETGGRGQISILPLKTGKHKVEEVFDNIFFSYNGKGAGISQGLFDRQIIVDNMIKFDQNLKRYEEWIFYSLYIPQVEEVAVINHPLYHFNQAPASIKHKYRVYTESRAMDAEYLLGSFENNMELYSVDPKLYEKGLKLKYVEIIIKYAANIWDKRNEASTKDKHKAVKNLIENYKFHEKFKDFDFGEVNPRQKMEIRIAKSHSEMQLSTYIRGLSMLGKK</sequence>
<dbReference type="SUPFAM" id="SSF53448">
    <property type="entry name" value="Nucleotide-diphospho-sugar transferases"/>
    <property type="match status" value="1"/>
</dbReference>
<protein>
    <submittedName>
        <fullName evidence="4">Glycosyltransferase involved in cell wall bisynthesis</fullName>
    </submittedName>
</protein>
<reference evidence="4 5" key="1">
    <citation type="submission" date="2017-02" db="EMBL/GenBank/DDBJ databases">
        <authorList>
            <person name="Peterson S.W."/>
        </authorList>
    </citation>
    <scope>NUCLEOTIDE SEQUENCE [LARGE SCALE GENOMIC DNA]</scope>
    <source>
        <strain evidence="4 5">ATCC 35992</strain>
    </source>
</reference>
<dbReference type="Gene3D" id="3.90.550.10">
    <property type="entry name" value="Spore Coat Polysaccharide Biosynthesis Protein SpsA, Chain A"/>
    <property type="match status" value="1"/>
</dbReference>
<gene>
    <name evidence="4" type="ORF">SAMN02745111_02251</name>
</gene>
<organism evidence="4 5">
    <name type="scientific">Eubacterium uniforme</name>
    <dbReference type="NCBI Taxonomy" id="39495"/>
    <lineage>
        <taxon>Bacteria</taxon>
        <taxon>Bacillati</taxon>
        <taxon>Bacillota</taxon>
        <taxon>Clostridia</taxon>
        <taxon>Eubacteriales</taxon>
        <taxon>Eubacteriaceae</taxon>
        <taxon>Eubacterium</taxon>
    </lineage>
</organism>
<keyword evidence="5" id="KW-1185">Reference proteome</keyword>
<keyword evidence="1" id="KW-0328">Glycosyltransferase</keyword>